<feature type="compositionally biased region" description="Low complexity" evidence="1">
    <location>
        <begin position="413"/>
        <end position="424"/>
    </location>
</feature>
<dbReference type="EMBL" id="CP001618">
    <property type="protein sequence ID" value="ACQ82061.1"/>
    <property type="molecule type" value="Genomic_DNA"/>
</dbReference>
<dbReference type="AlphaFoldDB" id="C5C4D7"/>
<dbReference type="GO" id="GO:0004519">
    <property type="term" value="F:endonuclease activity"/>
    <property type="evidence" value="ECO:0007669"/>
    <property type="project" value="UniProtKB-KW"/>
</dbReference>
<dbReference type="OrthoDB" id="5140334at2"/>
<sequence length="620" mass="64313">MFETRADVTAAVSDGLQPEPVGVEEFAALASLDALPEHDGGSLSDAQVLDVVAGWAAVEARAAGAKRAWAAALARRPSQTPDWRELRRRVSVPSVAGDEIAVRVGVSRMAAARWIAEGELLAGKLGNVGVALQAGVIDAGKAREFVDALAEQDLPVVLAVCDEVLPEAPTLSQRQVATAIQRAVVRVDPQGASERHERAARRRCVERVRVLPDGMARLSAVLTAAQAAGVYAACEAAARAKRAAGDSRTLEQLRADALAALGAEALAQGRIGPEGSVEHRGAPTSPEAGDAAGRRAPGPGADEDVPASGLGAGEAVRESGPRAGDALGASGPRAGKSERESTTSREPKHPPRSESPEVESFRFSGPAARLELSVSVATLSGQDWVGTAHDVAEDLWPSRLPDDAGEVAGGKDGAAAGALGGAQDEPAPPEPVPLLTGYGAVDPATARALAAEGLVRVVVTDAELEAWRRATAVPGAATEWDAGRETYHPPAALARLVRARDGTCVAPGCSVPATSCDLDHVVSFPLGPTDAWNLRPLCRRHHLLKTRAGHRLSVEADGSTSWTTPSGVVRRRAIDGTWARRDAPAGANLRRERQEAPGAGPRREREDPNEGTQSPRAAAA</sequence>
<evidence type="ECO:0000313" key="4">
    <source>
        <dbReference type="Proteomes" id="UP000007962"/>
    </source>
</evidence>
<protein>
    <submittedName>
        <fullName evidence="3">HNH endonuclease</fullName>
    </submittedName>
</protein>
<keyword evidence="3" id="KW-0540">Nuclease</keyword>
<dbReference type="eggNOG" id="COG1403">
    <property type="taxonomic scope" value="Bacteria"/>
</dbReference>
<organism evidence="3 4">
    <name type="scientific">Beutenbergia cavernae (strain ATCC BAA-8 / DSM 12333 / CCUG 43141 / JCM 11478 / NBRC 16432 / NCIMB 13614 / HKI 0122)</name>
    <dbReference type="NCBI Taxonomy" id="471853"/>
    <lineage>
        <taxon>Bacteria</taxon>
        <taxon>Bacillati</taxon>
        <taxon>Actinomycetota</taxon>
        <taxon>Actinomycetes</taxon>
        <taxon>Micrococcales</taxon>
        <taxon>Beutenbergiaceae</taxon>
        <taxon>Beutenbergia</taxon>
    </lineage>
</organism>
<feature type="region of interest" description="Disordered" evidence="1">
    <location>
        <begin position="573"/>
        <end position="620"/>
    </location>
</feature>
<feature type="compositionally biased region" description="Low complexity" evidence="1">
    <location>
        <begin position="288"/>
        <end position="300"/>
    </location>
</feature>
<feature type="compositionally biased region" description="Basic and acidic residues" evidence="1">
    <location>
        <begin position="335"/>
        <end position="355"/>
    </location>
</feature>
<proteinExistence type="predicted"/>
<dbReference type="Gene3D" id="1.10.30.50">
    <property type="match status" value="1"/>
</dbReference>
<feature type="region of interest" description="Disordered" evidence="1">
    <location>
        <begin position="397"/>
        <end position="429"/>
    </location>
</feature>
<name>C5C4D7_BEUC1</name>
<evidence type="ECO:0000259" key="2">
    <source>
        <dbReference type="SMART" id="SM00507"/>
    </source>
</evidence>
<reference evidence="3 4" key="1">
    <citation type="journal article" date="2009" name="Stand. Genomic Sci.">
        <title>Complete genome sequence of Beutenbergia cavernae type strain (HKI 0122).</title>
        <authorList>
            <person name="Land M."/>
            <person name="Pukall R."/>
            <person name="Abt B."/>
            <person name="Goker M."/>
            <person name="Rohde M."/>
            <person name="Glavina Del Rio T."/>
            <person name="Tice H."/>
            <person name="Copeland A."/>
            <person name="Cheng J.F."/>
            <person name="Lucas S."/>
            <person name="Chen F."/>
            <person name="Nolan M."/>
            <person name="Bruce D."/>
            <person name="Goodwin L."/>
            <person name="Pitluck S."/>
            <person name="Ivanova N."/>
            <person name="Mavromatis K."/>
            <person name="Ovchinnikova G."/>
            <person name="Pati A."/>
            <person name="Chen A."/>
            <person name="Palaniappan K."/>
            <person name="Hauser L."/>
            <person name="Chang Y.J."/>
            <person name="Jefferies C.C."/>
            <person name="Saunders E."/>
            <person name="Brettin T."/>
            <person name="Detter J.C."/>
            <person name="Han C."/>
            <person name="Chain P."/>
            <person name="Bristow J."/>
            <person name="Eisen J.A."/>
            <person name="Markowitz V."/>
            <person name="Hugenholtz P."/>
            <person name="Kyrpides N.C."/>
            <person name="Klenk H.P."/>
            <person name="Lapidus A."/>
        </authorList>
    </citation>
    <scope>NUCLEOTIDE SEQUENCE [LARGE SCALE GENOMIC DNA]</scope>
    <source>
        <strain evidence="4">ATCC BAA-8 / DSM 12333 / NBRC 16432</strain>
    </source>
</reference>
<keyword evidence="3" id="KW-0378">Hydrolase</keyword>
<dbReference type="RefSeq" id="WP_015884298.1">
    <property type="nucleotide sequence ID" value="NC_012669.1"/>
</dbReference>
<feature type="compositionally biased region" description="Basic and acidic residues" evidence="1">
    <location>
        <begin position="573"/>
        <end position="608"/>
    </location>
</feature>
<keyword evidence="3" id="KW-0255">Endonuclease</keyword>
<dbReference type="Proteomes" id="UP000007962">
    <property type="component" value="Chromosome"/>
</dbReference>
<keyword evidence="4" id="KW-1185">Reference proteome</keyword>
<accession>C5C4D7</accession>
<dbReference type="STRING" id="471853.Bcav_3819"/>
<dbReference type="KEGG" id="bcv:Bcav_3819"/>
<feature type="compositionally biased region" description="Polar residues" evidence="1">
    <location>
        <begin position="610"/>
        <end position="620"/>
    </location>
</feature>
<dbReference type="Pfam" id="PF02720">
    <property type="entry name" value="DUF222"/>
    <property type="match status" value="1"/>
</dbReference>
<dbReference type="HOGENOM" id="CLU_440541_0_0_11"/>
<dbReference type="SMART" id="SM00507">
    <property type="entry name" value="HNHc"/>
    <property type="match status" value="1"/>
</dbReference>
<dbReference type="CDD" id="cd00085">
    <property type="entry name" value="HNHc"/>
    <property type="match status" value="1"/>
</dbReference>
<gene>
    <name evidence="3" type="ordered locus">Bcav_3819</name>
</gene>
<dbReference type="InterPro" id="IPR003870">
    <property type="entry name" value="DUF222"/>
</dbReference>
<dbReference type="InterPro" id="IPR003615">
    <property type="entry name" value="HNH_nuc"/>
</dbReference>
<feature type="domain" description="HNH nuclease" evidence="2">
    <location>
        <begin position="492"/>
        <end position="543"/>
    </location>
</feature>
<evidence type="ECO:0000313" key="3">
    <source>
        <dbReference type="EMBL" id="ACQ82061.1"/>
    </source>
</evidence>
<feature type="region of interest" description="Disordered" evidence="1">
    <location>
        <begin position="270"/>
        <end position="362"/>
    </location>
</feature>
<evidence type="ECO:0000256" key="1">
    <source>
        <dbReference type="SAM" id="MobiDB-lite"/>
    </source>
</evidence>